<dbReference type="CDD" id="cd02440">
    <property type="entry name" value="AdoMet_MTases"/>
    <property type="match status" value="1"/>
</dbReference>
<dbReference type="EMBL" id="JBHUGA010000009">
    <property type="protein sequence ID" value="MFD1845830.1"/>
    <property type="molecule type" value="Genomic_DNA"/>
</dbReference>
<protein>
    <submittedName>
        <fullName evidence="2">Class I SAM-dependent methyltransferase</fullName>
        <ecNumber evidence="2">2.1.1.222</ecNumber>
        <ecNumber evidence="2">2.1.1.64</ecNumber>
    </submittedName>
</protein>
<dbReference type="InterPro" id="IPR029063">
    <property type="entry name" value="SAM-dependent_MTases_sf"/>
</dbReference>
<reference evidence="3" key="1">
    <citation type="journal article" date="2019" name="Int. J. Syst. Evol. Microbiol.">
        <title>The Global Catalogue of Microorganisms (GCM) 10K type strain sequencing project: providing services to taxonomists for standard genome sequencing and annotation.</title>
        <authorList>
            <consortium name="The Broad Institute Genomics Platform"/>
            <consortium name="The Broad Institute Genome Sequencing Center for Infectious Disease"/>
            <person name="Wu L."/>
            <person name="Ma J."/>
        </authorList>
    </citation>
    <scope>NUCLEOTIDE SEQUENCE [LARGE SCALE GENOMIC DNA]</scope>
    <source>
        <strain evidence="3">JCM 11496</strain>
    </source>
</reference>
<comment type="caution">
    <text evidence="2">The sequence shown here is derived from an EMBL/GenBank/DDBJ whole genome shotgun (WGS) entry which is preliminary data.</text>
</comment>
<evidence type="ECO:0000259" key="1">
    <source>
        <dbReference type="Pfam" id="PF13649"/>
    </source>
</evidence>
<dbReference type="GO" id="GO:0102208">
    <property type="term" value="F:2-polyprenyl-6-hydroxyphenol methylase activity"/>
    <property type="evidence" value="ECO:0007669"/>
    <property type="project" value="UniProtKB-EC"/>
</dbReference>
<dbReference type="RefSeq" id="WP_343878050.1">
    <property type="nucleotide sequence ID" value="NZ_BAAAIJ010000009.1"/>
</dbReference>
<name>A0ABW4Q5D0_9MICC</name>
<sequence length="279" mass="29831">MTIEEAEVESVLTAKQISEKYGSDVAPIYKSIFGELNPESSEILALKSLIGDLDSPIVVEFGVGTGRVLIPLAEALAPDTSPRLVGIDGSSDLLDIARAASERLPIELIESDISAIDLDVPHALGVTSLVFCVCGTISMLPDRESQLRSLHNAAALLTETGLLVIETHSPELIRQALGQGGGSTYVPYPPSNRGLVSFHDIDGDRWTVKEVWIDGDEITRMSESSLLTTVDDLTALAAQAGLEVVETWGSLSGGEYSLDASPMYALVLRRRSKQDSGRP</sequence>
<keyword evidence="2" id="KW-0808">Transferase</keyword>
<dbReference type="Gene3D" id="3.40.50.150">
    <property type="entry name" value="Vaccinia Virus protein VP39"/>
    <property type="match status" value="1"/>
</dbReference>
<evidence type="ECO:0000313" key="2">
    <source>
        <dbReference type="EMBL" id="MFD1845830.1"/>
    </source>
</evidence>
<dbReference type="EC" id="2.1.1.222" evidence="2"/>
<proteinExistence type="predicted"/>
<keyword evidence="3" id="KW-1185">Reference proteome</keyword>
<keyword evidence="2" id="KW-0489">Methyltransferase</keyword>
<dbReference type="Pfam" id="PF13649">
    <property type="entry name" value="Methyltransf_25"/>
    <property type="match status" value="1"/>
</dbReference>
<dbReference type="InterPro" id="IPR041698">
    <property type="entry name" value="Methyltransf_25"/>
</dbReference>
<dbReference type="GO" id="GO:0032259">
    <property type="term" value="P:methylation"/>
    <property type="evidence" value="ECO:0007669"/>
    <property type="project" value="UniProtKB-KW"/>
</dbReference>
<organism evidence="2 3">
    <name type="scientific">Arthrobacter flavus</name>
    <dbReference type="NCBI Taxonomy" id="95172"/>
    <lineage>
        <taxon>Bacteria</taxon>
        <taxon>Bacillati</taxon>
        <taxon>Actinomycetota</taxon>
        <taxon>Actinomycetes</taxon>
        <taxon>Micrococcales</taxon>
        <taxon>Micrococcaceae</taxon>
        <taxon>Arthrobacter</taxon>
    </lineage>
</organism>
<evidence type="ECO:0000313" key="3">
    <source>
        <dbReference type="Proteomes" id="UP001597307"/>
    </source>
</evidence>
<accession>A0ABW4Q5D0</accession>
<dbReference type="SUPFAM" id="SSF53335">
    <property type="entry name" value="S-adenosyl-L-methionine-dependent methyltransferases"/>
    <property type="match status" value="1"/>
</dbReference>
<dbReference type="GO" id="GO:0061542">
    <property type="term" value="F:3-demethylubiquinol 3-O-methyltransferase activity"/>
    <property type="evidence" value="ECO:0007669"/>
    <property type="project" value="UniProtKB-EC"/>
</dbReference>
<feature type="domain" description="Methyltransferase" evidence="1">
    <location>
        <begin position="58"/>
        <end position="159"/>
    </location>
</feature>
<dbReference type="Proteomes" id="UP001597307">
    <property type="component" value="Unassembled WGS sequence"/>
</dbReference>
<dbReference type="EC" id="2.1.1.64" evidence="2"/>
<gene>
    <name evidence="2" type="ORF">ACFSFX_04390</name>
</gene>